<feature type="domain" description="Translation initiation factor 3 N-terminal" evidence="6">
    <location>
        <begin position="16"/>
        <end position="85"/>
    </location>
</feature>
<dbReference type="NCBIfam" id="TIGR00168">
    <property type="entry name" value="infC"/>
    <property type="match status" value="1"/>
</dbReference>
<evidence type="ECO:0000256" key="1">
    <source>
        <dbReference type="ARBA" id="ARBA00005439"/>
    </source>
</evidence>
<evidence type="ECO:0000256" key="4">
    <source>
        <dbReference type="NCBIfam" id="TIGR00168"/>
    </source>
</evidence>
<dbReference type="Proteomes" id="UP000177050">
    <property type="component" value="Unassembled WGS sequence"/>
</dbReference>
<dbReference type="InterPro" id="IPR001288">
    <property type="entry name" value="Translation_initiation_fac_3"/>
</dbReference>
<protein>
    <recommendedName>
        <fullName evidence="4">Translation initiation factor IF-3</fullName>
    </recommendedName>
</protein>
<dbReference type="InterPro" id="IPR019814">
    <property type="entry name" value="Translation_initiation_fac_3_N"/>
</dbReference>
<evidence type="ECO:0000256" key="3">
    <source>
        <dbReference type="ARBA" id="ARBA00022917"/>
    </source>
</evidence>
<feature type="domain" description="Translation initiation factor 3 C-terminal" evidence="5">
    <location>
        <begin position="93"/>
        <end position="176"/>
    </location>
</feature>
<organism evidence="7 8">
    <name type="scientific">Candidatus Roizmanbacteria bacterium RIFOXYD1_FULL_38_12</name>
    <dbReference type="NCBI Taxonomy" id="1802093"/>
    <lineage>
        <taxon>Bacteria</taxon>
        <taxon>Candidatus Roizmaniibacteriota</taxon>
    </lineage>
</organism>
<reference evidence="7 8" key="1">
    <citation type="journal article" date="2016" name="Nat. Commun.">
        <title>Thousands of microbial genomes shed light on interconnected biogeochemical processes in an aquifer system.</title>
        <authorList>
            <person name="Anantharaman K."/>
            <person name="Brown C.T."/>
            <person name="Hug L.A."/>
            <person name="Sharon I."/>
            <person name="Castelle C.J."/>
            <person name="Probst A.J."/>
            <person name="Thomas B.C."/>
            <person name="Singh A."/>
            <person name="Wilkins M.J."/>
            <person name="Karaoz U."/>
            <person name="Brodie E.L."/>
            <person name="Williams K.H."/>
            <person name="Hubbard S.S."/>
            <person name="Banfield J.F."/>
        </authorList>
    </citation>
    <scope>NUCLEOTIDE SEQUENCE [LARGE SCALE GENOMIC DNA]</scope>
</reference>
<evidence type="ECO:0000313" key="8">
    <source>
        <dbReference type="Proteomes" id="UP000177050"/>
    </source>
</evidence>
<dbReference type="SUPFAM" id="SSF55200">
    <property type="entry name" value="Translation initiation factor IF3, C-terminal domain"/>
    <property type="match status" value="1"/>
</dbReference>
<keyword evidence="3" id="KW-0648">Protein biosynthesis</keyword>
<proteinExistence type="inferred from homology"/>
<comment type="similarity">
    <text evidence="1">Belongs to the IF-3 family.</text>
</comment>
<evidence type="ECO:0000259" key="6">
    <source>
        <dbReference type="Pfam" id="PF05198"/>
    </source>
</evidence>
<dbReference type="PANTHER" id="PTHR10938">
    <property type="entry name" value="TRANSLATION INITIATION FACTOR IF-3"/>
    <property type="match status" value="1"/>
</dbReference>
<dbReference type="InterPro" id="IPR019815">
    <property type="entry name" value="Translation_initiation_fac_3_C"/>
</dbReference>
<dbReference type="AlphaFoldDB" id="A0A1F7L0K0"/>
<evidence type="ECO:0000313" key="7">
    <source>
        <dbReference type="EMBL" id="OGK73638.1"/>
    </source>
</evidence>
<comment type="caution">
    <text evidence="7">The sequence shown here is derived from an EMBL/GenBank/DDBJ whole genome shotgun (WGS) entry which is preliminary data.</text>
</comment>
<keyword evidence="2 7" id="KW-0396">Initiation factor</keyword>
<dbReference type="Pfam" id="PF05198">
    <property type="entry name" value="IF3_N"/>
    <property type="match status" value="1"/>
</dbReference>
<dbReference type="Gene3D" id="3.30.110.10">
    <property type="entry name" value="Translation initiation factor 3 (IF-3), C-terminal domain"/>
    <property type="match status" value="1"/>
</dbReference>
<dbReference type="GO" id="GO:0043022">
    <property type="term" value="F:ribosome binding"/>
    <property type="evidence" value="ECO:0007669"/>
    <property type="project" value="TreeGrafter"/>
</dbReference>
<dbReference type="GO" id="GO:0032790">
    <property type="term" value="P:ribosome disassembly"/>
    <property type="evidence" value="ECO:0007669"/>
    <property type="project" value="TreeGrafter"/>
</dbReference>
<dbReference type="Gene3D" id="3.10.20.80">
    <property type="entry name" value="Translation initiation factor 3 (IF-3), N-terminal domain"/>
    <property type="match status" value="1"/>
</dbReference>
<evidence type="ECO:0000259" key="5">
    <source>
        <dbReference type="Pfam" id="PF00707"/>
    </source>
</evidence>
<dbReference type="InterPro" id="IPR036787">
    <property type="entry name" value="T_IF-3_N_sf"/>
</dbReference>
<dbReference type="InterPro" id="IPR036788">
    <property type="entry name" value="T_IF-3_C_sf"/>
</dbReference>
<gene>
    <name evidence="7" type="ORF">A3K52_02535</name>
</gene>
<dbReference type="EMBL" id="MGBR01000001">
    <property type="protein sequence ID" value="OGK73638.1"/>
    <property type="molecule type" value="Genomic_DNA"/>
</dbReference>
<dbReference type="GO" id="GO:0003743">
    <property type="term" value="F:translation initiation factor activity"/>
    <property type="evidence" value="ECO:0007669"/>
    <property type="project" value="UniProtKB-UniRule"/>
</dbReference>
<dbReference type="SUPFAM" id="SSF54364">
    <property type="entry name" value="Translation initiation factor IF3, N-terminal domain"/>
    <property type="match status" value="1"/>
</dbReference>
<dbReference type="PANTHER" id="PTHR10938:SF0">
    <property type="entry name" value="TRANSLATION INITIATION FACTOR IF-3, MITOCHONDRIAL"/>
    <property type="match status" value="1"/>
</dbReference>
<accession>A0A1F7L0K0</accession>
<dbReference type="GO" id="GO:0005737">
    <property type="term" value="C:cytoplasm"/>
    <property type="evidence" value="ECO:0007669"/>
    <property type="project" value="UniProtKB-ARBA"/>
</dbReference>
<sequence length="177" mass="20515">MRNTYHRSPQRKYWTVNFRITAPQLRVIDHEGKQVGVLSKDDALRIAQEKEMDLVLIAERAQPPVAKIIDFKKFLYQEEKKLKEARKGIKRSVVKDVKLSLFIGPADLERLVNKSKEFLSKGSQVRINLTLKGREMGKRDMAFDLIKKYLTSLGEINISKEPRLEGRVIRAVVARKK</sequence>
<name>A0A1F7L0K0_9BACT</name>
<evidence type="ECO:0000256" key="2">
    <source>
        <dbReference type="ARBA" id="ARBA00022540"/>
    </source>
</evidence>
<dbReference type="Pfam" id="PF00707">
    <property type="entry name" value="IF3_C"/>
    <property type="match status" value="1"/>
</dbReference>